<dbReference type="HAMAP" id="MF_00652">
    <property type="entry name" value="UPF0246"/>
    <property type="match status" value="1"/>
</dbReference>
<dbReference type="PANTHER" id="PTHR30283">
    <property type="entry name" value="PEROXIDE STRESS RESPONSE PROTEIN YAAA"/>
    <property type="match status" value="1"/>
</dbReference>
<dbReference type="AlphaFoldDB" id="J9BYF4"/>
<comment type="caution">
    <text evidence="1">The sequence shown here is derived from an EMBL/GenBank/DDBJ whole genome shotgun (WGS) entry which is preliminary data.</text>
</comment>
<dbReference type="GO" id="GO:0005829">
    <property type="term" value="C:cytosol"/>
    <property type="evidence" value="ECO:0007669"/>
    <property type="project" value="TreeGrafter"/>
</dbReference>
<accession>J9BYF4</accession>
<evidence type="ECO:0000313" key="1">
    <source>
        <dbReference type="EMBL" id="EJW92575.1"/>
    </source>
</evidence>
<proteinExistence type="inferred from homology"/>
<dbReference type="Pfam" id="PF03883">
    <property type="entry name" value="H2O2_YaaD"/>
    <property type="match status" value="1"/>
</dbReference>
<dbReference type="EMBL" id="AMCI01007463">
    <property type="protein sequence ID" value="EJW92575.1"/>
    <property type="molecule type" value="Genomic_DNA"/>
</dbReference>
<name>J9BYF4_9ZZZZ</name>
<sequence length="278" mass="31869">MNTCEAMMRSTIPAYPINRPHPMQLLLASAKLMHDQSPTLPLAELSEPAFEQEARCFVNDLKAYTPDELQALYQCNETIARQNHARFAAFERVSPTIPALFAYNGQAYKHLNANTIDLDSLIYAQSHLWIVSFLYGLLRPLDGIHPYRLEGRAELATAGGKTLFEYWRPKLTEQLVEAVKADDGCLVWLAPDEFTHLVNWKRLNRVLKVVRPVFQVEKDGKRRTQAVWAKTCRGAMARMVLLERISRPEDLTAFAYEGFHYEPARGDQECPLFVRFNL</sequence>
<dbReference type="InterPro" id="IPR005583">
    <property type="entry name" value="YaaA"/>
</dbReference>
<dbReference type="GO" id="GO:0033194">
    <property type="term" value="P:response to hydroperoxide"/>
    <property type="evidence" value="ECO:0007669"/>
    <property type="project" value="TreeGrafter"/>
</dbReference>
<organism evidence="1">
    <name type="scientific">gut metagenome</name>
    <dbReference type="NCBI Taxonomy" id="749906"/>
    <lineage>
        <taxon>unclassified sequences</taxon>
        <taxon>metagenomes</taxon>
        <taxon>organismal metagenomes</taxon>
    </lineage>
</organism>
<reference evidence="1" key="1">
    <citation type="journal article" date="2012" name="PLoS ONE">
        <title>Gene sets for utilization of primary and secondary nutrition supplies in the distal gut of endangered iberian lynx.</title>
        <authorList>
            <person name="Alcaide M."/>
            <person name="Messina E."/>
            <person name="Richter M."/>
            <person name="Bargiela R."/>
            <person name="Peplies J."/>
            <person name="Huws S.A."/>
            <person name="Newbold C.J."/>
            <person name="Golyshin P.N."/>
            <person name="Simon M.A."/>
            <person name="Lopez G."/>
            <person name="Yakimov M.M."/>
            <person name="Ferrer M."/>
        </authorList>
    </citation>
    <scope>NUCLEOTIDE SEQUENCE</scope>
</reference>
<protein>
    <submittedName>
        <fullName evidence="1">YaaA protein</fullName>
    </submittedName>
</protein>
<gene>
    <name evidence="1" type="ORF">EVA_19317</name>
</gene>
<dbReference type="PANTHER" id="PTHR30283:SF4">
    <property type="entry name" value="PEROXIDE STRESS RESISTANCE PROTEIN YAAA"/>
    <property type="match status" value="1"/>
</dbReference>